<dbReference type="InterPro" id="IPR036953">
    <property type="entry name" value="GreA/GreB_C_sf"/>
</dbReference>
<dbReference type="FunFam" id="3.10.50.30:FF:000001">
    <property type="entry name" value="Transcription elongation factor GreA"/>
    <property type="match status" value="1"/>
</dbReference>
<dbReference type="SUPFAM" id="SSF46557">
    <property type="entry name" value="GreA transcript cleavage protein, N-terminal domain"/>
    <property type="match status" value="1"/>
</dbReference>
<dbReference type="SUPFAM" id="SSF54534">
    <property type="entry name" value="FKBP-like"/>
    <property type="match status" value="1"/>
</dbReference>
<evidence type="ECO:0000259" key="4">
    <source>
        <dbReference type="Pfam" id="PF03449"/>
    </source>
</evidence>
<reference evidence="5" key="1">
    <citation type="submission" date="2022-12" db="EMBL/GenBank/DDBJ databases">
        <title>Reference genome sequencing for broad-spectrum identification of bacterial and archaeal isolates by mass spectrometry.</title>
        <authorList>
            <person name="Sekiguchi Y."/>
            <person name="Tourlousse D.M."/>
        </authorList>
    </citation>
    <scope>NUCLEOTIDE SEQUENCE</scope>
    <source>
        <strain evidence="5">ASRB1</strain>
    </source>
</reference>
<dbReference type="Pfam" id="PF01272">
    <property type="entry name" value="GreA_GreB"/>
    <property type="match status" value="1"/>
</dbReference>
<dbReference type="GO" id="GO:0070063">
    <property type="term" value="F:RNA polymerase binding"/>
    <property type="evidence" value="ECO:0007669"/>
    <property type="project" value="InterPro"/>
</dbReference>
<keyword evidence="5" id="KW-0251">Elongation factor</keyword>
<dbReference type="PIRSF" id="PIRSF006092">
    <property type="entry name" value="GreA_GreB"/>
    <property type="match status" value="1"/>
</dbReference>
<name>A0A9W6D3Z9_9BACT</name>
<dbReference type="InterPro" id="IPR022691">
    <property type="entry name" value="Tscrpt_elong_fac_GreA/B_N"/>
</dbReference>
<dbReference type="PANTHER" id="PTHR30437:SF4">
    <property type="entry name" value="TRANSCRIPTION ELONGATION FACTOR GREA"/>
    <property type="match status" value="1"/>
</dbReference>
<dbReference type="GO" id="GO:0006354">
    <property type="term" value="P:DNA-templated transcription elongation"/>
    <property type="evidence" value="ECO:0007669"/>
    <property type="project" value="TreeGrafter"/>
</dbReference>
<keyword evidence="6" id="KW-1185">Reference proteome</keyword>
<evidence type="ECO:0000259" key="3">
    <source>
        <dbReference type="Pfam" id="PF01272"/>
    </source>
</evidence>
<sequence length="155" mass="17580">MKVPITRCGYRRLQNELLHLRRVVRPTVLEDLQEARAFGVKTDNQQYLLAKERHTVLLRKIEELESKLGGCEVFAGRKFHAKRVSFGAITVIKNMDTGATHRYQLVGPYESDVREGKLSIESPVGRCLMGCSEGDEVTVFTPSGIRVYFILSIQI</sequence>
<dbReference type="PANTHER" id="PTHR30437">
    <property type="entry name" value="TRANSCRIPTION ELONGATION FACTOR GREA"/>
    <property type="match status" value="1"/>
</dbReference>
<dbReference type="GO" id="GO:0003746">
    <property type="term" value="F:translation elongation factor activity"/>
    <property type="evidence" value="ECO:0007669"/>
    <property type="project" value="UniProtKB-KW"/>
</dbReference>
<evidence type="ECO:0000313" key="5">
    <source>
        <dbReference type="EMBL" id="GLI34479.1"/>
    </source>
</evidence>
<evidence type="ECO:0000256" key="2">
    <source>
        <dbReference type="ARBA" id="ARBA00023163"/>
    </source>
</evidence>
<dbReference type="GO" id="GO:0032784">
    <property type="term" value="P:regulation of DNA-templated transcription elongation"/>
    <property type="evidence" value="ECO:0007669"/>
    <property type="project" value="InterPro"/>
</dbReference>
<comment type="caution">
    <text evidence="5">The sequence shown here is derived from an EMBL/GenBank/DDBJ whole genome shotgun (WGS) entry which is preliminary data.</text>
</comment>
<dbReference type="AlphaFoldDB" id="A0A9W6D3Z9"/>
<protein>
    <submittedName>
        <fullName evidence="5">Transcription elongation factor GreA</fullName>
    </submittedName>
</protein>
<dbReference type="Pfam" id="PF03449">
    <property type="entry name" value="GreA_GreB_N"/>
    <property type="match status" value="1"/>
</dbReference>
<dbReference type="InterPro" id="IPR036805">
    <property type="entry name" value="Tscrpt_elong_fac_GreA/B_N_sf"/>
</dbReference>
<dbReference type="EMBL" id="BSDR01000001">
    <property type="protein sequence ID" value="GLI34479.1"/>
    <property type="molecule type" value="Genomic_DNA"/>
</dbReference>
<keyword evidence="1" id="KW-0805">Transcription regulation</keyword>
<evidence type="ECO:0000313" key="6">
    <source>
        <dbReference type="Proteomes" id="UP001144372"/>
    </source>
</evidence>
<dbReference type="Gene3D" id="3.10.50.30">
    <property type="entry name" value="Transcription elongation factor, GreA/GreB, C-terminal domain"/>
    <property type="match status" value="1"/>
</dbReference>
<feature type="domain" description="Transcription elongation factor GreA/GreB C-terminal" evidence="3">
    <location>
        <begin position="82"/>
        <end position="154"/>
    </location>
</feature>
<dbReference type="GO" id="GO:0003677">
    <property type="term" value="F:DNA binding"/>
    <property type="evidence" value="ECO:0007669"/>
    <property type="project" value="InterPro"/>
</dbReference>
<accession>A0A9W6D3Z9</accession>
<dbReference type="Gene3D" id="1.10.287.180">
    <property type="entry name" value="Transcription elongation factor, GreA/GreB, N-terminal domain"/>
    <property type="match status" value="1"/>
</dbReference>
<feature type="domain" description="Transcription elongation factor GreA/GreB N-terminal" evidence="4">
    <location>
        <begin position="3"/>
        <end position="73"/>
    </location>
</feature>
<keyword evidence="5" id="KW-0648">Protein biosynthesis</keyword>
<dbReference type="InterPro" id="IPR023459">
    <property type="entry name" value="Tscrpt_elong_fac_GreA/B_fam"/>
</dbReference>
<keyword evidence="2" id="KW-0804">Transcription</keyword>
<dbReference type="Proteomes" id="UP001144372">
    <property type="component" value="Unassembled WGS sequence"/>
</dbReference>
<dbReference type="InterPro" id="IPR001437">
    <property type="entry name" value="Tscrpt_elong_fac_GreA/B_C"/>
</dbReference>
<dbReference type="RefSeq" id="WP_281793751.1">
    <property type="nucleotide sequence ID" value="NZ_BSDR01000001.1"/>
</dbReference>
<proteinExistence type="predicted"/>
<evidence type="ECO:0000256" key="1">
    <source>
        <dbReference type="ARBA" id="ARBA00023015"/>
    </source>
</evidence>
<gene>
    <name evidence="5" type="primary">greA</name>
    <name evidence="5" type="ORF">DAMNIGENAA_19120</name>
</gene>
<organism evidence="5 6">
    <name type="scientific">Desulforhabdus amnigena</name>
    <dbReference type="NCBI Taxonomy" id="40218"/>
    <lineage>
        <taxon>Bacteria</taxon>
        <taxon>Pseudomonadati</taxon>
        <taxon>Thermodesulfobacteriota</taxon>
        <taxon>Syntrophobacteria</taxon>
        <taxon>Syntrophobacterales</taxon>
        <taxon>Syntrophobacteraceae</taxon>
        <taxon>Desulforhabdus</taxon>
    </lineage>
</organism>